<dbReference type="Proteomes" id="UP000001572">
    <property type="component" value="Chromosome"/>
</dbReference>
<dbReference type="EMBL" id="CP000724">
    <property type="protein sequence ID" value="ABR50732.1"/>
    <property type="molecule type" value="Genomic_DNA"/>
</dbReference>
<dbReference type="RefSeq" id="WP_012065620.1">
    <property type="nucleotide sequence ID" value="NC_009633.1"/>
</dbReference>
<sequence>MSLASFSLNLSYFNINISIKRDELKRQKKLEEQLTREVALEKVTTHRELVQCEFSHFLY</sequence>
<organism evidence="1 2">
    <name type="scientific">Alkaliphilus metalliredigens (strain QYMF)</name>
    <dbReference type="NCBI Taxonomy" id="293826"/>
    <lineage>
        <taxon>Bacteria</taxon>
        <taxon>Bacillati</taxon>
        <taxon>Bacillota</taxon>
        <taxon>Clostridia</taxon>
        <taxon>Peptostreptococcales</taxon>
        <taxon>Natronincolaceae</taxon>
        <taxon>Alkaliphilus</taxon>
    </lineage>
</organism>
<dbReference type="HOGENOM" id="CLU_2949990_0_0_9"/>
<keyword evidence="2" id="KW-1185">Reference proteome</keyword>
<dbReference type="AlphaFoldDB" id="A6TX14"/>
<protein>
    <submittedName>
        <fullName evidence="1">Uncharacterized protein</fullName>
    </submittedName>
</protein>
<name>A6TX14_ALKMQ</name>
<evidence type="ECO:0000313" key="1">
    <source>
        <dbReference type="EMBL" id="ABR50732.1"/>
    </source>
</evidence>
<gene>
    <name evidence="1" type="ordered locus">Amet_4662</name>
</gene>
<evidence type="ECO:0000313" key="2">
    <source>
        <dbReference type="Proteomes" id="UP000001572"/>
    </source>
</evidence>
<dbReference type="KEGG" id="amt:Amet_4662"/>
<reference evidence="2" key="1">
    <citation type="journal article" date="2016" name="Genome Announc.">
        <title>Complete genome sequence of Alkaliphilus metalliredigens strain QYMF, an alkaliphilic and metal-reducing bacterium isolated from borax-contaminated leachate ponds.</title>
        <authorList>
            <person name="Hwang C."/>
            <person name="Copeland A."/>
            <person name="Lucas S."/>
            <person name="Lapidus A."/>
            <person name="Barry K."/>
            <person name="Detter J.C."/>
            <person name="Glavina Del Rio T."/>
            <person name="Hammon N."/>
            <person name="Israni S."/>
            <person name="Dalin E."/>
            <person name="Tice H."/>
            <person name="Pitluck S."/>
            <person name="Chertkov O."/>
            <person name="Brettin T."/>
            <person name="Bruce D."/>
            <person name="Han C."/>
            <person name="Schmutz J."/>
            <person name="Larimer F."/>
            <person name="Land M.L."/>
            <person name="Hauser L."/>
            <person name="Kyrpides N."/>
            <person name="Mikhailova N."/>
            <person name="Ye Q."/>
            <person name="Zhou J."/>
            <person name="Richardson P."/>
            <person name="Fields M.W."/>
        </authorList>
    </citation>
    <scope>NUCLEOTIDE SEQUENCE [LARGE SCALE GENOMIC DNA]</scope>
    <source>
        <strain evidence="2">QYMF</strain>
    </source>
</reference>
<accession>A6TX14</accession>
<proteinExistence type="predicted"/>
<dbReference type="OrthoDB" id="1958070at2"/>